<evidence type="ECO:0000256" key="2">
    <source>
        <dbReference type="ARBA" id="ARBA00022448"/>
    </source>
</evidence>
<keyword evidence="5 9" id="KW-0812">Transmembrane</keyword>
<feature type="transmembrane region" description="Helical" evidence="9">
    <location>
        <begin position="89"/>
        <end position="108"/>
    </location>
</feature>
<accession>A0ABW4TQS3</accession>
<evidence type="ECO:0000256" key="3">
    <source>
        <dbReference type="ARBA" id="ARBA00022449"/>
    </source>
</evidence>
<comment type="subcellular location">
    <subcellularLocation>
        <location evidence="1">Cell membrane</location>
        <topology evidence="1">Multi-pass membrane protein</topology>
    </subcellularLocation>
</comment>
<dbReference type="InterPro" id="IPR006153">
    <property type="entry name" value="Cation/H_exchanger_TM"/>
</dbReference>
<feature type="transmembrane region" description="Helical" evidence="9">
    <location>
        <begin position="114"/>
        <end position="136"/>
    </location>
</feature>
<evidence type="ECO:0000256" key="9">
    <source>
        <dbReference type="SAM" id="Phobius"/>
    </source>
</evidence>
<dbReference type="PANTHER" id="PTHR32507:SF8">
    <property type="entry name" value="CNH1P"/>
    <property type="match status" value="1"/>
</dbReference>
<evidence type="ECO:0000256" key="1">
    <source>
        <dbReference type="ARBA" id="ARBA00004651"/>
    </source>
</evidence>
<feature type="transmembrane region" description="Helical" evidence="9">
    <location>
        <begin position="358"/>
        <end position="376"/>
    </location>
</feature>
<evidence type="ECO:0000256" key="7">
    <source>
        <dbReference type="ARBA" id="ARBA00023065"/>
    </source>
</evidence>
<keyword evidence="12" id="KW-1185">Reference proteome</keyword>
<reference evidence="12" key="1">
    <citation type="journal article" date="2019" name="Int. J. Syst. Evol. Microbiol.">
        <title>The Global Catalogue of Microorganisms (GCM) 10K type strain sequencing project: providing services to taxonomists for standard genome sequencing and annotation.</title>
        <authorList>
            <consortium name="The Broad Institute Genomics Platform"/>
            <consortium name="The Broad Institute Genome Sequencing Center for Infectious Disease"/>
            <person name="Wu L."/>
            <person name="Ma J."/>
        </authorList>
    </citation>
    <scope>NUCLEOTIDE SEQUENCE [LARGE SCALE GENOMIC DNA]</scope>
    <source>
        <strain evidence="12">CGMCC 1.12477</strain>
    </source>
</reference>
<dbReference type="InterPro" id="IPR038770">
    <property type="entry name" value="Na+/solute_symporter_sf"/>
</dbReference>
<evidence type="ECO:0000256" key="8">
    <source>
        <dbReference type="ARBA" id="ARBA00023136"/>
    </source>
</evidence>
<proteinExistence type="predicted"/>
<dbReference type="PANTHER" id="PTHR32507">
    <property type="entry name" value="NA(+)/H(+) ANTIPORTER 1"/>
    <property type="match status" value="1"/>
</dbReference>
<evidence type="ECO:0000256" key="4">
    <source>
        <dbReference type="ARBA" id="ARBA00022475"/>
    </source>
</evidence>
<comment type="caution">
    <text evidence="11">The sequence shown here is derived from an EMBL/GenBank/DDBJ whole genome shotgun (WGS) entry which is preliminary data.</text>
</comment>
<keyword evidence="4" id="KW-1003">Cell membrane</keyword>
<evidence type="ECO:0000313" key="12">
    <source>
        <dbReference type="Proteomes" id="UP001597351"/>
    </source>
</evidence>
<dbReference type="Proteomes" id="UP001597351">
    <property type="component" value="Unassembled WGS sequence"/>
</dbReference>
<dbReference type="Pfam" id="PF00999">
    <property type="entry name" value="Na_H_Exchanger"/>
    <property type="match status" value="1"/>
</dbReference>
<keyword evidence="7" id="KW-0406">Ion transport</keyword>
<organism evidence="11 12">
    <name type="scientific">Nocardioides aestuarii</name>
    <dbReference type="NCBI Taxonomy" id="252231"/>
    <lineage>
        <taxon>Bacteria</taxon>
        <taxon>Bacillati</taxon>
        <taxon>Actinomycetota</taxon>
        <taxon>Actinomycetes</taxon>
        <taxon>Propionibacteriales</taxon>
        <taxon>Nocardioidaceae</taxon>
        <taxon>Nocardioides</taxon>
    </lineage>
</organism>
<feature type="transmembrane region" description="Helical" evidence="9">
    <location>
        <begin position="182"/>
        <end position="206"/>
    </location>
</feature>
<evidence type="ECO:0000259" key="10">
    <source>
        <dbReference type="Pfam" id="PF00999"/>
    </source>
</evidence>
<keyword evidence="6 9" id="KW-1133">Transmembrane helix</keyword>
<feature type="transmembrane region" description="Helical" evidence="9">
    <location>
        <begin position="227"/>
        <end position="252"/>
    </location>
</feature>
<keyword evidence="2" id="KW-0813">Transport</keyword>
<dbReference type="RefSeq" id="WP_343921244.1">
    <property type="nucleotide sequence ID" value="NZ_BAAAJT010000003.1"/>
</dbReference>
<feature type="domain" description="Cation/H+ exchanger transmembrane" evidence="10">
    <location>
        <begin position="13"/>
        <end position="374"/>
    </location>
</feature>
<name>A0ABW4TQS3_9ACTN</name>
<gene>
    <name evidence="11" type="ORF">ACFSDE_19610</name>
</gene>
<keyword evidence="3" id="KW-0050">Antiport</keyword>
<evidence type="ECO:0000313" key="11">
    <source>
        <dbReference type="EMBL" id="MFD1949020.1"/>
    </source>
</evidence>
<feature type="transmembrane region" description="Helical" evidence="9">
    <location>
        <begin position="32"/>
        <end position="48"/>
    </location>
</feature>
<evidence type="ECO:0000256" key="6">
    <source>
        <dbReference type="ARBA" id="ARBA00022989"/>
    </source>
</evidence>
<evidence type="ECO:0000256" key="5">
    <source>
        <dbReference type="ARBA" id="ARBA00022692"/>
    </source>
</evidence>
<dbReference type="Gene3D" id="1.20.1530.20">
    <property type="match status" value="1"/>
</dbReference>
<feature type="transmembrane region" description="Helical" evidence="9">
    <location>
        <begin position="272"/>
        <end position="305"/>
    </location>
</feature>
<dbReference type="EMBL" id="JBHUGD010000004">
    <property type="protein sequence ID" value="MFD1949020.1"/>
    <property type="molecule type" value="Genomic_DNA"/>
</dbReference>
<sequence length="392" mass="39970">MTVLAVIFGLALLLAVLVSSLADRGPLSTTVVFLGVGLVAGPVALDLVDTTPEAVETAAEIALFAILFIDGQHAPASVIHGCWRTAGRALVVATPLTFALVAVSAHYLVGLPWLAAAVLGALLAPTDPVFASALVGRDEVPAEVRRTLNVESGLNDGLALPAVLLLAGLAGGRPEGWTTDPLMLLLEVVLGVALGVAVPAAVVLLLKVPGVGAVERLRPLGPLAVAVILWGVCDLVSANQFLAAFCAGSTVATLRPSSSEAFRPTGELVSELVKGAALLAFATLLDPTLFVTAGVVGVMFALLVVPVSRPLAMWPATAGAGLPVAQRMGLSWFGPKGFASVAYAVIVLLSGMEHAEEVFALATVSVLVSVVAHSTLDVPLSARLQRAEARQG</sequence>
<feature type="transmembrane region" description="Helical" evidence="9">
    <location>
        <begin position="148"/>
        <end position="170"/>
    </location>
</feature>
<protein>
    <submittedName>
        <fullName evidence="11">Cation:proton antiporter</fullName>
    </submittedName>
</protein>
<keyword evidence="8 9" id="KW-0472">Membrane</keyword>
<feature type="transmembrane region" description="Helical" evidence="9">
    <location>
        <begin position="333"/>
        <end position="352"/>
    </location>
</feature>